<keyword evidence="2" id="KW-1185">Reference proteome</keyword>
<dbReference type="Proteomes" id="UP001143981">
    <property type="component" value="Unassembled WGS sequence"/>
</dbReference>
<organism evidence="1 2">
    <name type="scientific">Coemansia biformis</name>
    <dbReference type="NCBI Taxonomy" id="1286918"/>
    <lineage>
        <taxon>Eukaryota</taxon>
        <taxon>Fungi</taxon>
        <taxon>Fungi incertae sedis</taxon>
        <taxon>Zoopagomycota</taxon>
        <taxon>Kickxellomycotina</taxon>
        <taxon>Kickxellomycetes</taxon>
        <taxon>Kickxellales</taxon>
        <taxon>Kickxellaceae</taxon>
        <taxon>Coemansia</taxon>
    </lineage>
</organism>
<dbReference type="OrthoDB" id="21151at2759"/>
<name>A0A9W7XU83_9FUNG</name>
<evidence type="ECO:0000313" key="1">
    <source>
        <dbReference type="EMBL" id="KAJ1718538.1"/>
    </source>
</evidence>
<protein>
    <submittedName>
        <fullName evidence="1">Uncharacterized protein</fullName>
    </submittedName>
</protein>
<proteinExistence type="predicted"/>
<evidence type="ECO:0000313" key="2">
    <source>
        <dbReference type="Proteomes" id="UP001143981"/>
    </source>
</evidence>
<comment type="caution">
    <text evidence="1">The sequence shown here is derived from an EMBL/GenBank/DDBJ whole genome shotgun (WGS) entry which is preliminary data.</text>
</comment>
<reference evidence="1" key="1">
    <citation type="submission" date="2022-07" db="EMBL/GenBank/DDBJ databases">
        <title>Phylogenomic reconstructions and comparative analyses of Kickxellomycotina fungi.</title>
        <authorList>
            <person name="Reynolds N.K."/>
            <person name="Stajich J.E."/>
            <person name="Barry K."/>
            <person name="Grigoriev I.V."/>
            <person name="Crous P."/>
            <person name="Smith M.E."/>
        </authorList>
    </citation>
    <scope>NUCLEOTIDE SEQUENCE</scope>
    <source>
        <strain evidence="1">BCRC 34381</strain>
    </source>
</reference>
<dbReference type="EMBL" id="JANBOI010003377">
    <property type="protein sequence ID" value="KAJ1718538.1"/>
    <property type="molecule type" value="Genomic_DNA"/>
</dbReference>
<sequence length="56" mass="5624">MAELVVFEDSPLGEYLREVGAGETLVVEDSPGVCSLDAGWGCAGAGGGHTAQRSAT</sequence>
<gene>
    <name evidence="1" type="ORF">LPJ61_006578</name>
</gene>
<feature type="non-terminal residue" evidence="1">
    <location>
        <position position="56"/>
    </location>
</feature>
<accession>A0A9W7XU83</accession>
<dbReference type="AlphaFoldDB" id="A0A9W7XU83"/>